<dbReference type="AlphaFoldDB" id="A0A6U0MTI2"/>
<gene>
    <name evidence="2" type="ORF">MCOM1403_LOCUS1923</name>
</gene>
<organism evidence="2">
    <name type="scientific">Micromonas pusilla</name>
    <name type="common">Picoplanktonic green alga</name>
    <name type="synonym">Chromulina pusilla</name>
    <dbReference type="NCBI Taxonomy" id="38833"/>
    <lineage>
        <taxon>Eukaryota</taxon>
        <taxon>Viridiplantae</taxon>
        <taxon>Chlorophyta</taxon>
        <taxon>Mamiellophyceae</taxon>
        <taxon>Mamiellales</taxon>
        <taxon>Mamiellaceae</taxon>
        <taxon>Micromonas</taxon>
    </lineage>
</organism>
<dbReference type="EMBL" id="HBEQ01002454">
    <property type="protein sequence ID" value="CAD8514498.1"/>
    <property type="molecule type" value="Transcribed_RNA"/>
</dbReference>
<name>A0A6U0MTI2_MICPS</name>
<accession>A0A6U0MTI2</accession>
<protein>
    <submittedName>
        <fullName evidence="2">Uncharacterized protein</fullName>
    </submittedName>
</protein>
<evidence type="ECO:0000313" key="2">
    <source>
        <dbReference type="EMBL" id="CAD8514498.1"/>
    </source>
</evidence>
<evidence type="ECO:0000256" key="1">
    <source>
        <dbReference type="SAM" id="MobiDB-lite"/>
    </source>
</evidence>
<proteinExistence type="predicted"/>
<feature type="region of interest" description="Disordered" evidence="1">
    <location>
        <begin position="67"/>
        <end position="89"/>
    </location>
</feature>
<reference evidence="2" key="1">
    <citation type="submission" date="2021-01" db="EMBL/GenBank/DDBJ databases">
        <authorList>
            <person name="Corre E."/>
            <person name="Pelletier E."/>
            <person name="Niang G."/>
            <person name="Scheremetjew M."/>
            <person name="Finn R."/>
            <person name="Kale V."/>
            <person name="Holt S."/>
            <person name="Cochrane G."/>
            <person name="Meng A."/>
            <person name="Brown T."/>
            <person name="Cohen L."/>
        </authorList>
    </citation>
    <scope>NUCLEOTIDE SEQUENCE</scope>
    <source>
        <strain evidence="2">CCMP1723</strain>
    </source>
</reference>
<sequence length="163" mass="17243">MTMMPMQTAMRWSPSIQANAMQMKTTTAVTGGAQQATEKDNHVQVLLEDSQTGEALRFVFKGRTWEKVGTPSAPPNQHGAVENETGATASPPVVTPEAAQGVSPDSNVSTNGAVTLQTVVQDRTRSRVAPSLTPLAPRGLEASFTESAQAVPHSAQNFCFSTC</sequence>